<feature type="compositionally biased region" description="Basic and acidic residues" evidence="1">
    <location>
        <begin position="36"/>
        <end position="62"/>
    </location>
</feature>
<dbReference type="Proteomes" id="UP000246464">
    <property type="component" value="Chromosome 17"/>
</dbReference>
<feature type="region of interest" description="Disordered" evidence="1">
    <location>
        <begin position="31"/>
        <end position="70"/>
    </location>
</feature>
<reference evidence="2 3" key="1">
    <citation type="submission" date="2017-12" db="EMBL/GenBank/DDBJ databases">
        <title>Integrating genomic resources of turbot (Scophthalmus maximus) in depth evaluation of genetic and physical mapping variation across individuals.</title>
        <authorList>
            <person name="Martinez P."/>
        </authorList>
    </citation>
    <scope>NUCLEOTIDE SEQUENCE [LARGE SCALE GENOMIC DNA]</scope>
</reference>
<gene>
    <name evidence="2" type="ORF">SMAX5B_003419</name>
</gene>
<name>A0A2U9CKL3_SCOMX</name>
<evidence type="ECO:0000256" key="1">
    <source>
        <dbReference type="SAM" id="MobiDB-lite"/>
    </source>
</evidence>
<accession>A0A2U9CKL3</accession>
<proteinExistence type="predicted"/>
<dbReference type="EMBL" id="CP026259">
    <property type="protein sequence ID" value="AWP16753.1"/>
    <property type="molecule type" value="Genomic_DNA"/>
</dbReference>
<evidence type="ECO:0000313" key="2">
    <source>
        <dbReference type="EMBL" id="AWP16753.1"/>
    </source>
</evidence>
<evidence type="ECO:0000313" key="3">
    <source>
        <dbReference type="Proteomes" id="UP000246464"/>
    </source>
</evidence>
<keyword evidence="3" id="KW-1185">Reference proteome</keyword>
<organism evidence="2 3">
    <name type="scientific">Scophthalmus maximus</name>
    <name type="common">Turbot</name>
    <name type="synonym">Psetta maxima</name>
    <dbReference type="NCBI Taxonomy" id="52904"/>
    <lineage>
        <taxon>Eukaryota</taxon>
        <taxon>Metazoa</taxon>
        <taxon>Chordata</taxon>
        <taxon>Craniata</taxon>
        <taxon>Vertebrata</taxon>
        <taxon>Euteleostomi</taxon>
        <taxon>Actinopterygii</taxon>
        <taxon>Neopterygii</taxon>
        <taxon>Teleostei</taxon>
        <taxon>Neoteleostei</taxon>
        <taxon>Acanthomorphata</taxon>
        <taxon>Carangaria</taxon>
        <taxon>Pleuronectiformes</taxon>
        <taxon>Pleuronectoidei</taxon>
        <taxon>Scophthalmidae</taxon>
        <taxon>Scophthalmus</taxon>
    </lineage>
</organism>
<sequence>MSQSEASSPGTDHMRACWHPLARRLRLVRERARRGLRVDSPNERPTDRDSPEKTRQRAESDAQWHAGRKV</sequence>
<dbReference type="AlphaFoldDB" id="A0A2U9CKL3"/>
<protein>
    <submittedName>
        <fullName evidence="2">Uncharacterized protein</fullName>
    </submittedName>
</protein>